<feature type="region of interest" description="Disordered" evidence="1">
    <location>
        <begin position="474"/>
        <end position="499"/>
    </location>
</feature>
<dbReference type="GO" id="GO:0005634">
    <property type="term" value="C:nucleus"/>
    <property type="evidence" value="ECO:0007669"/>
    <property type="project" value="TreeGrafter"/>
</dbReference>
<dbReference type="Gene3D" id="3.40.50.11980">
    <property type="match status" value="1"/>
</dbReference>
<dbReference type="WBParaSite" id="PgR116_g019_t02">
    <property type="protein sequence ID" value="PgR116_g019_t02"/>
    <property type="gene ID" value="PgR116_g019"/>
</dbReference>
<name>A0A915CBX1_PARUN</name>
<protein>
    <submittedName>
        <fullName evidence="4">RNase NYN domain-containing protein</fullName>
    </submittedName>
</protein>
<evidence type="ECO:0000313" key="3">
    <source>
        <dbReference type="Proteomes" id="UP000887569"/>
    </source>
</evidence>
<dbReference type="PANTHER" id="PTHR12876">
    <property type="entry name" value="N4BP1-RELATED"/>
    <property type="match status" value="1"/>
</dbReference>
<feature type="domain" description="RNase NYN" evidence="2">
    <location>
        <begin position="71"/>
        <end position="223"/>
    </location>
</feature>
<proteinExistence type="predicted"/>
<organism evidence="3 4">
    <name type="scientific">Parascaris univalens</name>
    <name type="common">Nematode worm</name>
    <dbReference type="NCBI Taxonomy" id="6257"/>
    <lineage>
        <taxon>Eukaryota</taxon>
        <taxon>Metazoa</taxon>
        <taxon>Ecdysozoa</taxon>
        <taxon>Nematoda</taxon>
        <taxon>Chromadorea</taxon>
        <taxon>Rhabditida</taxon>
        <taxon>Spirurina</taxon>
        <taxon>Ascaridomorpha</taxon>
        <taxon>Ascaridoidea</taxon>
        <taxon>Ascarididae</taxon>
        <taxon>Parascaris</taxon>
    </lineage>
</organism>
<evidence type="ECO:0000259" key="2">
    <source>
        <dbReference type="Pfam" id="PF11977"/>
    </source>
</evidence>
<dbReference type="AlphaFoldDB" id="A0A915CBX1"/>
<dbReference type="GO" id="GO:0004521">
    <property type="term" value="F:RNA endonuclease activity"/>
    <property type="evidence" value="ECO:0007669"/>
    <property type="project" value="TreeGrafter"/>
</dbReference>
<dbReference type="PANTHER" id="PTHR12876:SF40">
    <property type="entry name" value="RNASE NYN DOMAIN-CONTAINING PROTEIN"/>
    <property type="match status" value="1"/>
</dbReference>
<sequence>IVLVPSGRFLFHWRQNNQLRDRSPGLDLRGVVIRKKYSEIISFKKMVSKLLSVIAERWQGSIRERLTDHLLRPIFINGVEVGFAHVRPDEENKKLSVRGVTIALWYFISRGHQAQALMPFCFKTYPNKSDNWNELMALFRMNLIEFTPGYGSDKYVEVNRIIAMRAREYGGCMVARSQMQSVVEEQPLLEAIVEKRLLIPSFNGNDLIFPVDGPLGRNGPNLNETLECTMKDPEFARCALQQMTLQDQRFWLSSLSAIASNMAGWTLLAEQIRGYQPKNVVIQSRKPGQQTFTSFHLHPPETNPPENRGFSVPRMRRWGQRHLNFGKSGQTDQSYHNCNYRRGCNSRERSLRYINTNLMMQSDERSRKSIESKNNMKSDHISEIRVNGYQKRQSDGSLRWYFAQHNSAATNSSRTAISRQQPLSTNEARGSSRHFTTLAAVFGWNKAKAICEKHPNVKNACVLAQLLLEEEEEKAAERQGRGSRGDGHRMGMLRGDTSSVTGVDNVDTSIVCDQFEPNMVINSSSNIQVPRCPQAPLTHSESNISLDLISFAVPASYKPPEVLHGYVNGSHLGDSCPDLIEL</sequence>
<feature type="region of interest" description="Disordered" evidence="1">
    <location>
        <begin position="411"/>
        <end position="430"/>
    </location>
</feature>
<dbReference type="Pfam" id="PF11977">
    <property type="entry name" value="RNase_Zc3h12a"/>
    <property type="match status" value="1"/>
</dbReference>
<dbReference type="InterPro" id="IPR021869">
    <property type="entry name" value="RNase_Zc3h12_NYN"/>
</dbReference>
<evidence type="ECO:0000256" key="1">
    <source>
        <dbReference type="SAM" id="MobiDB-lite"/>
    </source>
</evidence>
<keyword evidence="3" id="KW-1185">Reference proteome</keyword>
<evidence type="ECO:0000313" key="4">
    <source>
        <dbReference type="WBParaSite" id="PgR116_g019_t02"/>
    </source>
</evidence>
<accession>A0A915CBX1</accession>
<dbReference type="Proteomes" id="UP000887569">
    <property type="component" value="Unplaced"/>
</dbReference>
<reference evidence="4" key="1">
    <citation type="submission" date="2022-11" db="UniProtKB">
        <authorList>
            <consortium name="WormBaseParasite"/>
        </authorList>
    </citation>
    <scope>IDENTIFICATION</scope>
</reference>
<dbReference type="GO" id="GO:0003729">
    <property type="term" value="F:mRNA binding"/>
    <property type="evidence" value="ECO:0007669"/>
    <property type="project" value="TreeGrafter"/>
</dbReference>
<dbReference type="InterPro" id="IPR051101">
    <property type="entry name" value="ZC3H12/N4BP1_RNase_Reg"/>
</dbReference>
<feature type="compositionally biased region" description="Basic and acidic residues" evidence="1">
    <location>
        <begin position="475"/>
        <end position="489"/>
    </location>
</feature>
<dbReference type="GO" id="GO:0036464">
    <property type="term" value="C:cytoplasmic ribonucleoprotein granule"/>
    <property type="evidence" value="ECO:0007669"/>
    <property type="project" value="TreeGrafter"/>
</dbReference>